<sequence length="91" mass="10722">MTYYYKGPLFSCWDLLVQWYKRRFADPQVIALVVILIAGFSIIYFFSGILAPLLVAIVLAYLLEWPTHLLEKLGCARIWARINRSDTIYRY</sequence>
<keyword evidence="1" id="KW-1133">Transmembrane helix</keyword>
<feature type="transmembrane region" description="Helical" evidence="1">
    <location>
        <begin position="29"/>
        <end position="62"/>
    </location>
</feature>
<protein>
    <submittedName>
        <fullName evidence="2">Uncharacterized protein</fullName>
    </submittedName>
</protein>
<keyword evidence="1" id="KW-0472">Membrane</keyword>
<reference evidence="2 3" key="1">
    <citation type="submission" date="2018-06" db="EMBL/GenBank/DDBJ databases">
        <authorList>
            <consortium name="Pathogen Informatics"/>
            <person name="Doyle S."/>
        </authorList>
    </citation>
    <scope>NUCLEOTIDE SEQUENCE [LARGE SCALE GENOMIC DNA]</scope>
    <source>
        <strain evidence="2 3">NCTC10975</strain>
    </source>
</reference>
<keyword evidence="1" id="KW-0812">Transmembrane</keyword>
<dbReference type="Proteomes" id="UP000251485">
    <property type="component" value="Unassembled WGS sequence"/>
</dbReference>
<evidence type="ECO:0000313" key="3">
    <source>
        <dbReference type="Proteomes" id="UP000251485"/>
    </source>
</evidence>
<organism evidence="2 3">
    <name type="scientific">Proteus mirabilis</name>
    <dbReference type="NCBI Taxonomy" id="584"/>
    <lineage>
        <taxon>Bacteria</taxon>
        <taxon>Pseudomonadati</taxon>
        <taxon>Pseudomonadota</taxon>
        <taxon>Gammaproteobacteria</taxon>
        <taxon>Enterobacterales</taxon>
        <taxon>Morganellaceae</taxon>
        <taxon>Proteus</taxon>
    </lineage>
</organism>
<dbReference type="AlphaFoldDB" id="A0A2X2BGE2"/>
<dbReference type="EMBL" id="UAUE01000002">
    <property type="protein sequence ID" value="SPY93993.1"/>
    <property type="molecule type" value="Genomic_DNA"/>
</dbReference>
<gene>
    <name evidence="2" type="ORF">NCTC10975_00322</name>
</gene>
<evidence type="ECO:0000313" key="2">
    <source>
        <dbReference type="EMBL" id="SPY93993.1"/>
    </source>
</evidence>
<evidence type="ECO:0000256" key="1">
    <source>
        <dbReference type="SAM" id="Phobius"/>
    </source>
</evidence>
<name>A0A2X2BGE2_PROMI</name>
<accession>A0A2X2BGE2</accession>
<proteinExistence type="predicted"/>